<dbReference type="VEuPathDB" id="FungiDB:CHGG_03571"/>
<protein>
    <submittedName>
        <fullName evidence="1">Uncharacterized protein</fullName>
    </submittedName>
</protein>
<dbReference type="GeneID" id="4388801"/>
<dbReference type="InParanoid" id="Q2H883"/>
<proteinExistence type="predicted"/>
<name>Q2H883_CHAGB</name>
<dbReference type="RefSeq" id="XP_001230087.1">
    <property type="nucleotide sequence ID" value="XM_001230086.1"/>
</dbReference>
<evidence type="ECO:0000313" key="2">
    <source>
        <dbReference type="Proteomes" id="UP000001056"/>
    </source>
</evidence>
<gene>
    <name evidence="1" type="ORF">CHGG_03571</name>
</gene>
<dbReference type="HOGENOM" id="CLU_2527248_0_0_1"/>
<keyword evidence="2" id="KW-1185">Reference proteome</keyword>
<accession>Q2H883</accession>
<dbReference type="AlphaFoldDB" id="Q2H883"/>
<sequence length="84" mass="9266">MFVYRISGGSENRNDWQKRGWHQEGGLPQKVIAHSCRGTPWWDDVVAADGADGVRVEVARSFVVDRPVIVPAVVEEGDDGIGFD</sequence>
<evidence type="ECO:0000313" key="1">
    <source>
        <dbReference type="EMBL" id="EAQ91636.1"/>
    </source>
</evidence>
<dbReference type="Proteomes" id="UP000001056">
    <property type="component" value="Unassembled WGS sequence"/>
</dbReference>
<reference evidence="2" key="1">
    <citation type="journal article" date="2015" name="Genome Announc.">
        <title>Draft genome sequence of the cellulolytic fungus Chaetomium globosum.</title>
        <authorList>
            <person name="Cuomo C.A."/>
            <person name="Untereiner W.A."/>
            <person name="Ma L.-J."/>
            <person name="Grabherr M."/>
            <person name="Birren B.W."/>
        </authorList>
    </citation>
    <scope>NUCLEOTIDE SEQUENCE [LARGE SCALE GENOMIC DNA]</scope>
    <source>
        <strain evidence="2">ATCC 6205 / CBS 148.51 / DSM 1962 / NBRC 6347 / NRRL 1970</strain>
    </source>
</reference>
<dbReference type="EMBL" id="CH408030">
    <property type="protein sequence ID" value="EAQ91636.1"/>
    <property type="molecule type" value="Genomic_DNA"/>
</dbReference>
<organism evidence="1 2">
    <name type="scientific">Chaetomium globosum (strain ATCC 6205 / CBS 148.51 / DSM 1962 / NBRC 6347 / NRRL 1970)</name>
    <name type="common">Soil fungus</name>
    <dbReference type="NCBI Taxonomy" id="306901"/>
    <lineage>
        <taxon>Eukaryota</taxon>
        <taxon>Fungi</taxon>
        <taxon>Dikarya</taxon>
        <taxon>Ascomycota</taxon>
        <taxon>Pezizomycotina</taxon>
        <taxon>Sordariomycetes</taxon>
        <taxon>Sordariomycetidae</taxon>
        <taxon>Sordariales</taxon>
        <taxon>Chaetomiaceae</taxon>
        <taxon>Chaetomium</taxon>
    </lineage>
</organism>